<reference evidence="5" key="1">
    <citation type="submission" date="2015-12" db="EMBL/GenBank/DDBJ databases">
        <authorList>
            <person name="Zhang G."/>
            <person name="Stingl U."/>
        </authorList>
    </citation>
    <scope>NUCLEOTIDE SEQUENCE [LARGE SCALE GENOMIC DNA]</scope>
    <source>
        <strain evidence="5">ZGT108</strain>
    </source>
</reference>
<evidence type="ECO:0000256" key="1">
    <source>
        <dbReference type="ARBA" id="ARBA00022679"/>
    </source>
</evidence>
<name>A0A0X3TSU2_9RHOB</name>
<organism evidence="4 5">
    <name type="scientific">Ruegeria profundi</name>
    <dbReference type="NCBI Taxonomy" id="1685378"/>
    <lineage>
        <taxon>Bacteria</taxon>
        <taxon>Pseudomonadati</taxon>
        <taxon>Pseudomonadota</taxon>
        <taxon>Alphaproteobacteria</taxon>
        <taxon>Rhodobacterales</taxon>
        <taxon>Roseobacteraceae</taxon>
        <taxon>Ruegeria</taxon>
    </lineage>
</organism>
<dbReference type="AlphaFoldDB" id="A0A0X3TSU2"/>
<keyword evidence="1" id="KW-0808">Transferase</keyword>
<comment type="caution">
    <text evidence="4">The sequence shown here is derived from an EMBL/GenBank/DDBJ whole genome shotgun (WGS) entry which is preliminary data.</text>
</comment>
<dbReference type="RefSeq" id="WP_068336482.1">
    <property type="nucleotide sequence ID" value="NZ_LQBP01000005.1"/>
</dbReference>
<dbReference type="Gene3D" id="3.40.50.300">
    <property type="entry name" value="P-loop containing nucleotide triphosphate hydrolases"/>
    <property type="match status" value="1"/>
</dbReference>
<dbReference type="GO" id="GO:0008146">
    <property type="term" value="F:sulfotransferase activity"/>
    <property type="evidence" value="ECO:0007669"/>
    <property type="project" value="InterPro"/>
</dbReference>
<dbReference type="Proteomes" id="UP000053690">
    <property type="component" value="Unassembled WGS sequence"/>
</dbReference>
<protein>
    <recommendedName>
        <fullName evidence="3">Sulfotransferase domain-containing protein</fullName>
    </recommendedName>
</protein>
<dbReference type="SUPFAM" id="SSF52540">
    <property type="entry name" value="P-loop containing nucleoside triphosphate hydrolases"/>
    <property type="match status" value="1"/>
</dbReference>
<dbReference type="OrthoDB" id="981508at2"/>
<keyword evidence="2" id="KW-0325">Glycoprotein</keyword>
<evidence type="ECO:0000259" key="3">
    <source>
        <dbReference type="Pfam" id="PF00685"/>
    </source>
</evidence>
<sequence length="288" mass="32807">MSKVEFIGIGAQKAATTWLHHVLSEHSAVTMGDTKELNFFTANYDRGYIWYESCFADGPAGTIKGECSPTYFFSLDAPQRARDYNKDLKLICILRDPVERAYSNHLHEIRKGHIASSISFEDALARNPAYARQSQYKTNLEHWLACFDRSALLLLFSEDISENPKRAYDQICRHLAIAPDPNPASLSDRHHETVTYRSPAVQHTLRRGGDMMRSLGMRKAVRTVKALPGFKHALSMNKEHLKTKIAPPTSETRQRLTDLFTPDMEFVARVTGRAELPWQTWRERKGGV</sequence>
<dbReference type="InterPro" id="IPR037359">
    <property type="entry name" value="NST/OST"/>
</dbReference>
<dbReference type="EMBL" id="LQBP01000005">
    <property type="protein sequence ID" value="KUJ78804.1"/>
    <property type="molecule type" value="Genomic_DNA"/>
</dbReference>
<evidence type="ECO:0000256" key="2">
    <source>
        <dbReference type="ARBA" id="ARBA00023180"/>
    </source>
</evidence>
<keyword evidence="5" id="KW-1185">Reference proteome</keyword>
<dbReference type="PANTHER" id="PTHR10605">
    <property type="entry name" value="HEPARAN SULFATE SULFOTRANSFERASE"/>
    <property type="match status" value="1"/>
</dbReference>
<feature type="domain" description="Sulfotransferase" evidence="3">
    <location>
        <begin position="9"/>
        <end position="191"/>
    </location>
</feature>
<dbReference type="PANTHER" id="PTHR10605:SF56">
    <property type="entry name" value="BIFUNCTIONAL HEPARAN SULFATE N-DEACETYLASE_N-SULFOTRANSFERASE"/>
    <property type="match status" value="1"/>
</dbReference>
<evidence type="ECO:0000313" key="4">
    <source>
        <dbReference type="EMBL" id="KUJ78804.1"/>
    </source>
</evidence>
<proteinExistence type="predicted"/>
<accession>A0A0X3TSU2</accession>
<gene>
    <name evidence="4" type="ORF">AVO44_10430</name>
</gene>
<dbReference type="Pfam" id="PF00685">
    <property type="entry name" value="Sulfotransfer_1"/>
    <property type="match status" value="1"/>
</dbReference>
<dbReference type="InterPro" id="IPR000863">
    <property type="entry name" value="Sulfotransferase_dom"/>
</dbReference>
<evidence type="ECO:0000313" key="5">
    <source>
        <dbReference type="Proteomes" id="UP000053690"/>
    </source>
</evidence>
<dbReference type="STRING" id="1685378.AVO44_10430"/>
<dbReference type="InterPro" id="IPR027417">
    <property type="entry name" value="P-loop_NTPase"/>
</dbReference>